<evidence type="ECO:0000259" key="5">
    <source>
        <dbReference type="PROSITE" id="PS50850"/>
    </source>
</evidence>
<feature type="transmembrane region" description="Helical" evidence="4">
    <location>
        <begin position="291"/>
        <end position="309"/>
    </location>
</feature>
<feature type="transmembrane region" description="Helical" evidence="4">
    <location>
        <begin position="110"/>
        <end position="129"/>
    </location>
</feature>
<organism evidence="6 7">
    <name type="scientific">Hwanghaeella grinnelliae</name>
    <dbReference type="NCBI Taxonomy" id="2500179"/>
    <lineage>
        <taxon>Bacteria</taxon>
        <taxon>Pseudomonadati</taxon>
        <taxon>Pseudomonadota</taxon>
        <taxon>Alphaproteobacteria</taxon>
        <taxon>Rhodospirillales</taxon>
        <taxon>Rhodospirillaceae</taxon>
        <taxon>Hwanghaeella</taxon>
    </lineage>
</organism>
<evidence type="ECO:0000256" key="3">
    <source>
        <dbReference type="ARBA" id="ARBA00023136"/>
    </source>
</evidence>
<feature type="transmembrane region" description="Helical" evidence="4">
    <location>
        <begin position="141"/>
        <end position="160"/>
    </location>
</feature>
<dbReference type="CDD" id="cd17355">
    <property type="entry name" value="MFS_YcxA_like"/>
    <property type="match status" value="1"/>
</dbReference>
<feature type="transmembrane region" description="Helical" evidence="4">
    <location>
        <begin position="55"/>
        <end position="73"/>
    </location>
</feature>
<evidence type="ECO:0000313" key="6">
    <source>
        <dbReference type="EMBL" id="RVU35259.1"/>
    </source>
</evidence>
<dbReference type="PANTHER" id="PTHR11360:SF290">
    <property type="entry name" value="MONOCARBOXYLATE MFS PERMEASE"/>
    <property type="match status" value="1"/>
</dbReference>
<dbReference type="Proteomes" id="UP000287447">
    <property type="component" value="Unassembled WGS sequence"/>
</dbReference>
<dbReference type="Pfam" id="PF07690">
    <property type="entry name" value="MFS_1"/>
    <property type="match status" value="1"/>
</dbReference>
<gene>
    <name evidence="6" type="ORF">EOI86_17655</name>
</gene>
<dbReference type="InterPro" id="IPR020846">
    <property type="entry name" value="MFS_dom"/>
</dbReference>
<evidence type="ECO:0000256" key="4">
    <source>
        <dbReference type="SAM" id="Phobius"/>
    </source>
</evidence>
<sequence>MSACRYDPTLDGAYAWFRVGVSLTMAAIGSVGLWSYVVILPLIEEEFSVGRGDASFPYTMTMLGFAFGNMAVGRMVDRYGVSRPALVAIVGLCLGYLGVSQTDNFYVLNLYQGLFIGISTAAGFGPLIADISKWFRKRRGLAMAAVASGNYLAGAIWPPIIQYVVEAEGWRFAYAGIGVFCLVAMTPLALMLRSAPPNEAQQRAANGGVAHEEHVQAIGLSPRALQILLVIAGLGCCVAMSMPQVHIVAYCVDLGYEAARGAEMLSLMLAAGVICRLSSGWLADKIGGVRTLLLGSVLQCVALFLYLPFDGLASLYVVSLLFGLAQGGIVPCYAVIVREYLPVSYAGRAIGVIIMSTVLGMALGGWLSGAVYEVTGSYTAAFLNGIGWNLVNILVMVLILLRSGRARTAPA</sequence>
<dbReference type="Gene3D" id="1.20.1250.20">
    <property type="entry name" value="MFS general substrate transporter like domains"/>
    <property type="match status" value="1"/>
</dbReference>
<accession>A0A437QLC9</accession>
<protein>
    <submittedName>
        <fullName evidence="6">MFS transporter</fullName>
    </submittedName>
</protein>
<dbReference type="PROSITE" id="PS50850">
    <property type="entry name" value="MFS"/>
    <property type="match status" value="1"/>
</dbReference>
<feature type="transmembrane region" description="Helical" evidence="4">
    <location>
        <begin position="80"/>
        <end position="98"/>
    </location>
</feature>
<dbReference type="AlphaFoldDB" id="A0A437QLC9"/>
<feature type="transmembrane region" description="Helical" evidence="4">
    <location>
        <begin position="227"/>
        <end position="249"/>
    </location>
</feature>
<feature type="transmembrane region" description="Helical" evidence="4">
    <location>
        <begin position="315"/>
        <end position="337"/>
    </location>
</feature>
<dbReference type="InterPro" id="IPR036259">
    <property type="entry name" value="MFS_trans_sf"/>
</dbReference>
<keyword evidence="3 4" id="KW-0472">Membrane</keyword>
<feature type="transmembrane region" description="Helical" evidence="4">
    <location>
        <begin position="378"/>
        <end position="401"/>
    </location>
</feature>
<reference evidence="7" key="1">
    <citation type="submission" date="2019-01" db="EMBL/GenBank/DDBJ databases">
        <title>Gri0909 isolated from a small marine red alga.</title>
        <authorList>
            <person name="Kim J."/>
            <person name="Jeong S.E."/>
            <person name="Jeon C.O."/>
        </authorList>
    </citation>
    <scope>NUCLEOTIDE SEQUENCE [LARGE SCALE GENOMIC DNA]</scope>
    <source>
        <strain evidence="7">Gri0909</strain>
    </source>
</reference>
<comment type="caution">
    <text evidence="6">The sequence shown here is derived from an EMBL/GenBank/DDBJ whole genome shotgun (WGS) entry which is preliminary data.</text>
</comment>
<dbReference type="OrthoDB" id="146345at2"/>
<dbReference type="GO" id="GO:0022857">
    <property type="term" value="F:transmembrane transporter activity"/>
    <property type="evidence" value="ECO:0007669"/>
    <property type="project" value="InterPro"/>
</dbReference>
<feature type="transmembrane region" description="Helical" evidence="4">
    <location>
        <begin position="21"/>
        <end position="43"/>
    </location>
</feature>
<feature type="transmembrane region" description="Helical" evidence="4">
    <location>
        <begin position="349"/>
        <end position="372"/>
    </location>
</feature>
<keyword evidence="2 4" id="KW-1133">Transmembrane helix</keyword>
<dbReference type="SUPFAM" id="SSF103473">
    <property type="entry name" value="MFS general substrate transporter"/>
    <property type="match status" value="1"/>
</dbReference>
<dbReference type="EMBL" id="SADE01000003">
    <property type="protein sequence ID" value="RVU35259.1"/>
    <property type="molecule type" value="Genomic_DNA"/>
</dbReference>
<dbReference type="InterPro" id="IPR050327">
    <property type="entry name" value="Proton-linked_MCT"/>
</dbReference>
<keyword evidence="1 4" id="KW-0812">Transmembrane</keyword>
<feature type="transmembrane region" description="Helical" evidence="4">
    <location>
        <begin position="261"/>
        <end position="279"/>
    </location>
</feature>
<proteinExistence type="predicted"/>
<keyword evidence="7" id="KW-1185">Reference proteome</keyword>
<evidence type="ECO:0000313" key="7">
    <source>
        <dbReference type="Proteomes" id="UP000287447"/>
    </source>
</evidence>
<name>A0A437QLC9_9PROT</name>
<evidence type="ECO:0000256" key="2">
    <source>
        <dbReference type="ARBA" id="ARBA00022989"/>
    </source>
</evidence>
<feature type="domain" description="Major facilitator superfamily (MFS) profile" evidence="5">
    <location>
        <begin position="8"/>
        <end position="404"/>
    </location>
</feature>
<evidence type="ECO:0000256" key="1">
    <source>
        <dbReference type="ARBA" id="ARBA00022692"/>
    </source>
</evidence>
<dbReference type="PANTHER" id="PTHR11360">
    <property type="entry name" value="MONOCARBOXYLATE TRANSPORTER"/>
    <property type="match status" value="1"/>
</dbReference>
<dbReference type="InterPro" id="IPR011701">
    <property type="entry name" value="MFS"/>
</dbReference>
<feature type="transmembrane region" description="Helical" evidence="4">
    <location>
        <begin position="172"/>
        <end position="192"/>
    </location>
</feature>